<dbReference type="Proteomes" id="UP000886595">
    <property type="component" value="Unassembled WGS sequence"/>
</dbReference>
<dbReference type="PANTHER" id="PTHR12565">
    <property type="entry name" value="STEROL REGULATORY ELEMENT-BINDING PROTEIN"/>
    <property type="match status" value="1"/>
</dbReference>
<dbReference type="GO" id="GO:0005634">
    <property type="term" value="C:nucleus"/>
    <property type="evidence" value="ECO:0007669"/>
    <property type="project" value="UniProtKB-SubCell"/>
</dbReference>
<evidence type="ECO:0008006" key="8">
    <source>
        <dbReference type="Google" id="ProtNLM"/>
    </source>
</evidence>
<evidence type="ECO:0000256" key="3">
    <source>
        <dbReference type="ARBA" id="ARBA00023163"/>
    </source>
</evidence>
<dbReference type="SUPFAM" id="SSF47459">
    <property type="entry name" value="HLH, helix-loop-helix DNA-binding domain"/>
    <property type="match status" value="1"/>
</dbReference>
<accession>A0A8X7VP53</accession>
<evidence type="ECO:0000256" key="5">
    <source>
        <dbReference type="SAM" id="MobiDB-lite"/>
    </source>
</evidence>
<dbReference type="AlphaFoldDB" id="A0A8X7VP53"/>
<comment type="subcellular location">
    <subcellularLocation>
        <location evidence="1">Nucleus</location>
    </subcellularLocation>
</comment>
<keyword evidence="4" id="KW-0539">Nucleus</keyword>
<dbReference type="InterPro" id="IPR036638">
    <property type="entry name" value="HLH_DNA-bd_sf"/>
</dbReference>
<dbReference type="EMBL" id="JAAMPC010000004">
    <property type="protein sequence ID" value="KAG2314886.1"/>
    <property type="molecule type" value="Genomic_DNA"/>
</dbReference>
<evidence type="ECO:0000313" key="7">
    <source>
        <dbReference type="Proteomes" id="UP000886595"/>
    </source>
</evidence>
<proteinExistence type="predicted"/>
<evidence type="ECO:0000313" key="6">
    <source>
        <dbReference type="EMBL" id="KAG2314886.1"/>
    </source>
</evidence>
<name>A0A8X7VP53_BRACI</name>
<evidence type="ECO:0000256" key="4">
    <source>
        <dbReference type="ARBA" id="ARBA00023242"/>
    </source>
</evidence>
<gene>
    <name evidence="6" type="ORF">Bca52824_018008</name>
</gene>
<organism evidence="6 7">
    <name type="scientific">Brassica carinata</name>
    <name type="common">Ethiopian mustard</name>
    <name type="synonym">Abyssinian cabbage</name>
    <dbReference type="NCBI Taxonomy" id="52824"/>
    <lineage>
        <taxon>Eukaryota</taxon>
        <taxon>Viridiplantae</taxon>
        <taxon>Streptophyta</taxon>
        <taxon>Embryophyta</taxon>
        <taxon>Tracheophyta</taxon>
        <taxon>Spermatophyta</taxon>
        <taxon>Magnoliopsida</taxon>
        <taxon>eudicotyledons</taxon>
        <taxon>Gunneridae</taxon>
        <taxon>Pentapetalae</taxon>
        <taxon>rosids</taxon>
        <taxon>malvids</taxon>
        <taxon>Brassicales</taxon>
        <taxon>Brassicaceae</taxon>
        <taxon>Brassiceae</taxon>
        <taxon>Brassica</taxon>
    </lineage>
</organism>
<keyword evidence="2" id="KW-0805">Transcription regulation</keyword>
<reference evidence="6 7" key="1">
    <citation type="submission" date="2020-02" db="EMBL/GenBank/DDBJ databases">
        <authorList>
            <person name="Ma Q."/>
            <person name="Huang Y."/>
            <person name="Song X."/>
            <person name="Pei D."/>
        </authorList>
    </citation>
    <scope>NUCLEOTIDE SEQUENCE [LARGE SCALE GENOMIC DNA]</scope>
    <source>
        <strain evidence="6">Sxm20200214</strain>
        <tissue evidence="6">Leaf</tissue>
    </source>
</reference>
<sequence length="183" mass="20891">MYKRVLGYIVRSKRSKHDEAGSSKNSIQKCDGKCINKDDAKPPDPPKDYIHARARRGQPIDSHSLAERTSEITTLLQDLASGCKWITGKAVMLDAIINYVQSMQRQVELLTMKMATINPRMEFNRNGAALSTEFAHSKDFHQDTILLPRAFLDYQTRDSSRTMDLLASECRHHAHVQERKNHP</sequence>
<evidence type="ECO:0000256" key="1">
    <source>
        <dbReference type="ARBA" id="ARBA00004123"/>
    </source>
</evidence>
<comment type="caution">
    <text evidence="6">The sequence shown here is derived from an EMBL/GenBank/DDBJ whole genome shotgun (WGS) entry which is preliminary data.</text>
</comment>
<dbReference type="OrthoDB" id="678327at2759"/>
<keyword evidence="7" id="KW-1185">Reference proteome</keyword>
<dbReference type="GO" id="GO:0046983">
    <property type="term" value="F:protein dimerization activity"/>
    <property type="evidence" value="ECO:0007669"/>
    <property type="project" value="InterPro"/>
</dbReference>
<keyword evidence="3" id="KW-0804">Transcription</keyword>
<dbReference type="PANTHER" id="PTHR12565:SF453">
    <property type="entry name" value="TRANSCRIPTION FACTOR BHLH77"/>
    <property type="match status" value="1"/>
</dbReference>
<feature type="compositionally biased region" description="Basic and acidic residues" evidence="5">
    <location>
        <begin position="30"/>
        <end position="48"/>
    </location>
</feature>
<protein>
    <recommendedName>
        <fullName evidence="8">BHLH domain-containing protein</fullName>
    </recommendedName>
</protein>
<dbReference type="GO" id="GO:0003700">
    <property type="term" value="F:DNA-binding transcription factor activity"/>
    <property type="evidence" value="ECO:0007669"/>
    <property type="project" value="TreeGrafter"/>
</dbReference>
<feature type="region of interest" description="Disordered" evidence="5">
    <location>
        <begin position="13"/>
        <end position="48"/>
    </location>
</feature>
<evidence type="ECO:0000256" key="2">
    <source>
        <dbReference type="ARBA" id="ARBA00023015"/>
    </source>
</evidence>
<dbReference type="InterPro" id="IPR024097">
    <property type="entry name" value="bHLH_ZIP_TF"/>
</dbReference>